<dbReference type="OrthoDB" id="158074at2759"/>
<keyword evidence="1" id="KW-0175">Coiled coil</keyword>
<gene>
    <name evidence="3" type="ORF">THRCLA_01716</name>
</gene>
<dbReference type="AlphaFoldDB" id="A0A1W0A7T6"/>
<evidence type="ECO:0000313" key="3">
    <source>
        <dbReference type="EMBL" id="OQS06241.1"/>
    </source>
</evidence>
<dbReference type="Proteomes" id="UP000243217">
    <property type="component" value="Unassembled WGS sequence"/>
</dbReference>
<feature type="compositionally biased region" description="Basic residues" evidence="2">
    <location>
        <begin position="933"/>
        <end position="942"/>
    </location>
</feature>
<comment type="caution">
    <text evidence="3">The sequence shown here is derived from an EMBL/GenBank/DDBJ whole genome shotgun (WGS) entry which is preliminary data.</text>
</comment>
<name>A0A1W0A7T6_9STRA</name>
<accession>A0A1W0A7T6</accession>
<reference evidence="3 4" key="1">
    <citation type="journal article" date="2014" name="Genome Biol. Evol.">
        <title>The secreted proteins of Achlya hypogyna and Thraustotheca clavata identify the ancestral oomycete secretome and reveal gene acquisitions by horizontal gene transfer.</title>
        <authorList>
            <person name="Misner I."/>
            <person name="Blouin N."/>
            <person name="Leonard G."/>
            <person name="Richards T.A."/>
            <person name="Lane C.E."/>
        </authorList>
    </citation>
    <scope>NUCLEOTIDE SEQUENCE [LARGE SCALE GENOMIC DNA]</scope>
    <source>
        <strain evidence="3 4">ATCC 34112</strain>
    </source>
</reference>
<dbReference type="EMBL" id="JNBS01000364">
    <property type="protein sequence ID" value="OQS06241.1"/>
    <property type="molecule type" value="Genomic_DNA"/>
</dbReference>
<sequence>MQSTASGRSLLNEALSPSGRRILNEFFEANAGAKDTTKPIGVDLSKLPLLTEVFCKSRRVLDILQLRLNRHDIILVSNVLQKKGHAVDVFDLRNMGLIRRDDVLVSINQEPVPDVPTAFQLLKDLPLPITLVFSRTLVRKNTLGEYKVEDIMRHIEYNQSRLLEKYDAHDAAVMLNMMIRFTGLQGSYTHLREFIMDAENLLMPKPYAAIPSNAFDVVRQYVQIIHDYMASEDETRKKRWADEKSSRFKRIEAMQKQLKFLDSKLEASTALMAASPELQSGRGWTDYTELRSVVDNLRADVERSKQLHYLPASEGYTLRFGTNGVYIGLGDIWMSSYHTSFSIETQRTAPHVVLRLTPLSDSGLKIRATNFKVYSEGRIPTFHCDEINIEVQFNADIPLTFDALTGWSVNKETLDVSFSSLKYYERQNNSAIQGKANDSVLKMFLNRVLPSVVEEAAVNFFSSEIGVLFKEGRAKVRLTGDIHLEGRPLSVFDASIGAKSPEDSSEADEARALLSLTEAQGDILFKLYKLFVSPSSTNILKKKIFSNDTLPHLSIRDLIEYAQHIRRQPNVRHLLAACWQTAIRLLSPNDDGSLDFLGLLETVEEIESYPVDVSLAFHSTNIRVDLCEGAAAAYASIERTLRQKLASRPEMKQQIEKELEVLETGYNNINLLLSKVASRVDEVAVLLSGGLPAGFDSLLSFEATELMCKGPWQASIPIPLSNPEEAFTARVSENPKRTVIKADDGDLIVSQVVRNAQGDEDEEVQIRVHDAAFKVLMNMPDDDGQGRPSYTSFVPLTLAINTAGSPSISMTTGEFAKCSLEIKRVAFCSPMWSVMSMLNENQKDQVKSAQAEILSDYVNSPFFAFSLRFFTSLQVTPEQMYWTLNSASLSETNVSYITHRICLSQLLRDLGTLEWGQQQQPLSDDSVEEIQGRKAKARKASKMTRTPLKRVESMKPSRSLGAKRGLTSQKSFFGEDDPRMQNMFSVEPDGTAPFLPLKKVTLDPVHEEQNVEDDPYYF</sequence>
<evidence type="ECO:0000256" key="1">
    <source>
        <dbReference type="SAM" id="Coils"/>
    </source>
</evidence>
<feature type="coiled-coil region" evidence="1">
    <location>
        <begin position="251"/>
        <end position="307"/>
    </location>
</feature>
<proteinExistence type="predicted"/>
<protein>
    <submittedName>
        <fullName evidence="3">Uncharacterized protein</fullName>
    </submittedName>
</protein>
<feature type="region of interest" description="Disordered" evidence="2">
    <location>
        <begin position="921"/>
        <end position="988"/>
    </location>
</feature>
<dbReference type="STRING" id="74557.A0A1W0A7T6"/>
<organism evidence="3 4">
    <name type="scientific">Thraustotheca clavata</name>
    <dbReference type="NCBI Taxonomy" id="74557"/>
    <lineage>
        <taxon>Eukaryota</taxon>
        <taxon>Sar</taxon>
        <taxon>Stramenopiles</taxon>
        <taxon>Oomycota</taxon>
        <taxon>Saprolegniomycetes</taxon>
        <taxon>Saprolegniales</taxon>
        <taxon>Achlyaceae</taxon>
        <taxon>Thraustotheca</taxon>
    </lineage>
</organism>
<evidence type="ECO:0000313" key="4">
    <source>
        <dbReference type="Proteomes" id="UP000243217"/>
    </source>
</evidence>
<keyword evidence="4" id="KW-1185">Reference proteome</keyword>
<evidence type="ECO:0000256" key="2">
    <source>
        <dbReference type="SAM" id="MobiDB-lite"/>
    </source>
</evidence>